<feature type="domain" description="SPK" evidence="3">
    <location>
        <begin position="396"/>
        <end position="511"/>
    </location>
</feature>
<reference evidence="4" key="2">
    <citation type="submission" date="2022-06" db="UniProtKB">
        <authorList>
            <consortium name="EnsemblMetazoa"/>
        </authorList>
    </citation>
    <scope>IDENTIFICATION</scope>
    <source>
        <strain evidence="4">DF5081</strain>
    </source>
</reference>
<evidence type="ECO:0000259" key="3">
    <source>
        <dbReference type="SMART" id="SM00583"/>
    </source>
</evidence>
<feature type="region of interest" description="Disordered" evidence="2">
    <location>
        <begin position="1"/>
        <end position="64"/>
    </location>
</feature>
<evidence type="ECO:0000256" key="2">
    <source>
        <dbReference type="SAM" id="MobiDB-lite"/>
    </source>
</evidence>
<dbReference type="SUPFAM" id="SSF46689">
    <property type="entry name" value="Homeodomain-like"/>
    <property type="match status" value="1"/>
</dbReference>
<evidence type="ECO:0000313" key="4">
    <source>
        <dbReference type="EnsemblMetazoa" id="CJA16201a.1"/>
    </source>
</evidence>
<evidence type="ECO:0000313" key="5">
    <source>
        <dbReference type="Proteomes" id="UP000005237"/>
    </source>
</evidence>
<dbReference type="EnsemblMetazoa" id="CJA16201a.1">
    <property type="protein sequence ID" value="CJA16201a.1"/>
    <property type="gene ID" value="WBGene00135405"/>
</dbReference>
<dbReference type="InterPro" id="IPR053367">
    <property type="entry name" value="G-alpha_activating_GEF"/>
</dbReference>
<sequence>MDNPAAEEDEPLRKTMPKDLPLSNLEEKIKIEPPEESDDELFSNALQGGGAVEKEETRDSDDNEQSIKTAALTWHQTKAISEDVKRRTTQDYFSYQESLSIYTFLLDEIRSHNPERLGRVAKRRVETGDGRLWARFKRDYCGRREVGAYRGHFRAVSTKLHEFQGLSELEKLDLFYALDIKVPKTIRSHLVDLYKVEFNKDGIIIGSPQMAHWDLVHPDTDREDEPEIVPKKGKVKWLRFSEREDGVMWQYLLDFVLKKEDCTMLISRKFWEEFKNEYEGEEDAWKRVPETYRGRYTKFLAPNLHRMPFDVETKAVLYLKLKIPVDRGYREELIRSTGVKIDANGHVIEYENMPENFVLQSRHYESVIGISSANRVSILRNPHTSEEDLVPYTLEEDQQIWDFIKTRLRNPRGKAVRIRQKLTGTTLWREFRAAVRTRRFTRSLNQHFNEDMIPSIMQTDFDFITKLELLFSLDVTLEDDDLKIIKENTKVLHLNRKGAIRYVAGDGFCIGKNKEKPVRVSKRALQAQAIEEMQKNELLFAKMESFSDDDSSFEQRYIETLISKATESNNEMPSGRGR</sequence>
<dbReference type="SMART" id="SM00583">
    <property type="entry name" value="SPK"/>
    <property type="match status" value="1"/>
</dbReference>
<dbReference type="PANTHER" id="PTHR38627">
    <property type="entry name" value="GA BINDING AND ACTIVATING AND SPK (SPK) DOMAIN CONTAINING-RELATED"/>
    <property type="match status" value="1"/>
</dbReference>
<dbReference type="GO" id="GO:0005634">
    <property type="term" value="C:nucleus"/>
    <property type="evidence" value="ECO:0007669"/>
    <property type="project" value="UniProtKB-SubCell"/>
</dbReference>
<dbReference type="AlphaFoldDB" id="A0A8R1HZ55"/>
<dbReference type="Pfam" id="PF04435">
    <property type="entry name" value="SPK"/>
    <property type="match status" value="2"/>
</dbReference>
<comment type="subcellular location">
    <subcellularLocation>
        <location evidence="1">Nucleus</location>
    </subcellularLocation>
</comment>
<reference evidence="5" key="1">
    <citation type="submission" date="2010-08" db="EMBL/GenBank/DDBJ databases">
        <authorList>
            <consortium name="Caenorhabditis japonica Sequencing Consortium"/>
            <person name="Wilson R.K."/>
        </authorList>
    </citation>
    <scope>NUCLEOTIDE SEQUENCE [LARGE SCALE GENOMIC DNA]</scope>
    <source>
        <strain evidence="5">DF5081</strain>
    </source>
</reference>
<dbReference type="PANTHER" id="PTHR38627:SF1">
    <property type="entry name" value="G-PROTEIN ALPHA SUBUNIT ACTIVATING PROTEIN GBAS-1-RELATED"/>
    <property type="match status" value="1"/>
</dbReference>
<dbReference type="Proteomes" id="UP000005237">
    <property type="component" value="Unassembled WGS sequence"/>
</dbReference>
<dbReference type="InterPro" id="IPR009057">
    <property type="entry name" value="Homeodomain-like_sf"/>
</dbReference>
<feature type="compositionally biased region" description="Acidic residues" evidence="2">
    <location>
        <begin position="1"/>
        <end position="10"/>
    </location>
</feature>
<proteinExistence type="predicted"/>
<accession>A0A8R1HZ55</accession>
<name>A0A8R1HZ55_CAEJA</name>
<dbReference type="Gene3D" id="1.10.10.60">
    <property type="entry name" value="Homeodomain-like"/>
    <property type="match status" value="1"/>
</dbReference>
<evidence type="ECO:0000256" key="1">
    <source>
        <dbReference type="ARBA" id="ARBA00004123"/>
    </source>
</evidence>
<keyword evidence="5" id="KW-1185">Reference proteome</keyword>
<organism evidence="4 5">
    <name type="scientific">Caenorhabditis japonica</name>
    <dbReference type="NCBI Taxonomy" id="281687"/>
    <lineage>
        <taxon>Eukaryota</taxon>
        <taxon>Metazoa</taxon>
        <taxon>Ecdysozoa</taxon>
        <taxon>Nematoda</taxon>
        <taxon>Chromadorea</taxon>
        <taxon>Rhabditida</taxon>
        <taxon>Rhabditina</taxon>
        <taxon>Rhabditomorpha</taxon>
        <taxon>Rhabditoidea</taxon>
        <taxon>Rhabditidae</taxon>
        <taxon>Peloderinae</taxon>
        <taxon>Caenorhabditis</taxon>
    </lineage>
</organism>
<protein>
    <submittedName>
        <fullName evidence="4">SPK domain-containing protein</fullName>
    </submittedName>
</protein>
<dbReference type="InterPro" id="IPR006570">
    <property type="entry name" value="SPK_dom"/>
</dbReference>